<reference evidence="1" key="1">
    <citation type="submission" date="2020-11" db="EMBL/GenBank/DDBJ databases">
        <authorList>
            <person name="Whitehead M."/>
        </authorList>
    </citation>
    <scope>NUCLEOTIDE SEQUENCE</scope>
    <source>
        <strain evidence="1">EGII</strain>
    </source>
</reference>
<organism evidence="1 2">
    <name type="scientific">Ceratitis capitata</name>
    <name type="common">Mediterranean fruit fly</name>
    <name type="synonym">Tephritis capitata</name>
    <dbReference type="NCBI Taxonomy" id="7213"/>
    <lineage>
        <taxon>Eukaryota</taxon>
        <taxon>Metazoa</taxon>
        <taxon>Ecdysozoa</taxon>
        <taxon>Arthropoda</taxon>
        <taxon>Hexapoda</taxon>
        <taxon>Insecta</taxon>
        <taxon>Pterygota</taxon>
        <taxon>Neoptera</taxon>
        <taxon>Endopterygota</taxon>
        <taxon>Diptera</taxon>
        <taxon>Brachycera</taxon>
        <taxon>Muscomorpha</taxon>
        <taxon>Tephritoidea</taxon>
        <taxon>Tephritidae</taxon>
        <taxon>Ceratitis</taxon>
        <taxon>Ceratitis</taxon>
    </lineage>
</organism>
<evidence type="ECO:0000313" key="2">
    <source>
        <dbReference type="Proteomes" id="UP000606786"/>
    </source>
</evidence>
<feature type="non-terminal residue" evidence="1">
    <location>
        <position position="1"/>
    </location>
</feature>
<comment type="caution">
    <text evidence="1">The sequence shown here is derived from an EMBL/GenBank/DDBJ whole genome shotgun (WGS) entry which is preliminary data.</text>
</comment>
<dbReference type="AlphaFoldDB" id="A0A811V9G5"/>
<keyword evidence="2" id="KW-1185">Reference proteome</keyword>
<evidence type="ECO:0000313" key="1">
    <source>
        <dbReference type="EMBL" id="CAD7006283.1"/>
    </source>
</evidence>
<dbReference type="Proteomes" id="UP000606786">
    <property type="component" value="Unassembled WGS sequence"/>
</dbReference>
<protein>
    <submittedName>
        <fullName evidence="1">(Mediterranean fruit fly) hypothetical protein</fullName>
    </submittedName>
</protein>
<accession>A0A811V9G5</accession>
<gene>
    <name evidence="1" type="ORF">CCAP1982_LOCUS14606</name>
</gene>
<name>A0A811V9G5_CERCA</name>
<sequence>LFGERDSAARVYSLFPVAVRAKKVPPDGLRFVLRTFRLVSKILLITRYFVDMAIAAGD</sequence>
<proteinExistence type="predicted"/>
<dbReference type="EMBL" id="CAJHJT010000034">
    <property type="protein sequence ID" value="CAD7006283.1"/>
    <property type="molecule type" value="Genomic_DNA"/>
</dbReference>